<keyword evidence="4 5" id="KW-0808">Transferase</keyword>
<evidence type="ECO:0000256" key="4">
    <source>
        <dbReference type="ARBA" id="ARBA00022679"/>
    </source>
</evidence>
<evidence type="ECO:0000256" key="1">
    <source>
        <dbReference type="ARBA" id="ARBA00006915"/>
    </source>
</evidence>
<evidence type="ECO:0000259" key="6">
    <source>
        <dbReference type="SMART" id="SM00941"/>
    </source>
</evidence>
<evidence type="ECO:0000313" key="7">
    <source>
        <dbReference type="EMBL" id="KAF2083416.1"/>
    </source>
</evidence>
<dbReference type="SMART" id="SM00941">
    <property type="entry name" value="PYNP_C"/>
    <property type="match status" value="1"/>
</dbReference>
<dbReference type="GO" id="GO:0006206">
    <property type="term" value="P:pyrimidine nucleobase metabolic process"/>
    <property type="evidence" value="ECO:0007669"/>
    <property type="project" value="InterPro"/>
</dbReference>
<reference evidence="7" key="1">
    <citation type="journal article" date="2020" name="Stud. Mycol.">
        <title>101 Dothideomycetes genomes: a test case for predicting lifestyles and emergence of pathogens.</title>
        <authorList>
            <person name="Haridas S."/>
            <person name="Albert R."/>
            <person name="Binder M."/>
            <person name="Bloem J."/>
            <person name="Labutti K."/>
            <person name="Salamov A."/>
            <person name="Andreopoulos B."/>
            <person name="Baker S."/>
            <person name="Barry K."/>
            <person name="Bills G."/>
            <person name="Bluhm B."/>
            <person name="Cannon C."/>
            <person name="Castanera R."/>
            <person name="Culley D."/>
            <person name="Daum C."/>
            <person name="Ezra D."/>
            <person name="Gonzalez J."/>
            <person name="Henrissat B."/>
            <person name="Kuo A."/>
            <person name="Liang C."/>
            <person name="Lipzen A."/>
            <person name="Lutzoni F."/>
            <person name="Magnuson J."/>
            <person name="Mondo S."/>
            <person name="Nolan M."/>
            <person name="Ohm R."/>
            <person name="Pangilinan J."/>
            <person name="Park H.-J."/>
            <person name="Ramirez L."/>
            <person name="Alfaro M."/>
            <person name="Sun H."/>
            <person name="Tritt A."/>
            <person name="Yoshinaga Y."/>
            <person name="Zwiers L.-H."/>
            <person name="Turgeon B."/>
            <person name="Goodwin S."/>
            <person name="Spatafora J."/>
            <person name="Crous P."/>
            <person name="Grigoriev I."/>
        </authorList>
    </citation>
    <scope>NUCLEOTIDE SEQUENCE</scope>
    <source>
        <strain evidence="7">CBS 121410</strain>
    </source>
</reference>
<dbReference type="InterPro" id="IPR035902">
    <property type="entry name" value="Nuc_phospho_transferase"/>
</dbReference>
<comment type="similarity">
    <text evidence="1 5">Belongs to the thymidine/pyrimidine-nucleoside phosphorylase family.</text>
</comment>
<dbReference type="Pfam" id="PF02885">
    <property type="entry name" value="Glycos_trans_3N"/>
    <property type="match status" value="1"/>
</dbReference>
<keyword evidence="3 5" id="KW-0328">Glycosyltransferase</keyword>
<dbReference type="Gene3D" id="3.40.1030.10">
    <property type="entry name" value="Nucleoside phosphorylase/phosphoribosyltransferase catalytic domain"/>
    <property type="match status" value="1"/>
</dbReference>
<comment type="function">
    <text evidence="5">Catalyzes the reversible phosphorolysis of thymidine. The produced molecules are then utilized as carbon and energy sources or in the rescue of pyrimidine bases for nucleotide synthesis.</text>
</comment>
<evidence type="ECO:0000313" key="8">
    <source>
        <dbReference type="Proteomes" id="UP000799776"/>
    </source>
</evidence>
<dbReference type="Proteomes" id="UP000799776">
    <property type="component" value="Unassembled WGS sequence"/>
</dbReference>
<dbReference type="GO" id="GO:0005829">
    <property type="term" value="C:cytosol"/>
    <property type="evidence" value="ECO:0007669"/>
    <property type="project" value="TreeGrafter"/>
</dbReference>
<dbReference type="InterPro" id="IPR013465">
    <property type="entry name" value="Thymidine_Pase"/>
</dbReference>
<dbReference type="PROSITE" id="PS00647">
    <property type="entry name" value="THYMID_PHOSPHORYLASE"/>
    <property type="match status" value="1"/>
</dbReference>
<dbReference type="InterPro" id="IPR017872">
    <property type="entry name" value="Pyrmidine_PPase_CS"/>
</dbReference>
<dbReference type="PANTHER" id="PTHR10515:SF0">
    <property type="entry name" value="THYMIDINE PHOSPHORYLASE"/>
    <property type="match status" value="1"/>
</dbReference>
<dbReference type="AlphaFoldDB" id="A0A9P4LUT5"/>
<dbReference type="InterPro" id="IPR017459">
    <property type="entry name" value="Glycosyl_Trfase_fam3_N_dom"/>
</dbReference>
<name>A0A9P4LUT5_9PEZI</name>
<dbReference type="GO" id="GO:0004645">
    <property type="term" value="F:1,4-alpha-oligoglucan phosphorylase activity"/>
    <property type="evidence" value="ECO:0007669"/>
    <property type="project" value="InterPro"/>
</dbReference>
<dbReference type="InterPro" id="IPR036320">
    <property type="entry name" value="Glycosyl_Trfase_fam3_N_dom_sf"/>
</dbReference>
<dbReference type="HAMAP" id="MF_01628">
    <property type="entry name" value="Thymid_phosp"/>
    <property type="match status" value="1"/>
</dbReference>
<dbReference type="Pfam" id="PF07831">
    <property type="entry name" value="PYNP_C"/>
    <property type="match status" value="1"/>
</dbReference>
<dbReference type="EC" id="2.4.2.4" evidence="5"/>
<accession>A0A9P4LUT5</accession>
<dbReference type="GO" id="GO:0009032">
    <property type="term" value="F:thymidine phosphorylase activity"/>
    <property type="evidence" value="ECO:0007669"/>
    <property type="project" value="UniProtKB-UniRule"/>
</dbReference>
<dbReference type="InterPro" id="IPR000312">
    <property type="entry name" value="Glycosyl_Trfase_fam3"/>
</dbReference>
<dbReference type="PANTHER" id="PTHR10515">
    <property type="entry name" value="THYMIDINE PHOSPHORYLASE"/>
    <property type="match status" value="1"/>
</dbReference>
<keyword evidence="8" id="KW-1185">Reference proteome</keyword>
<evidence type="ECO:0000256" key="5">
    <source>
        <dbReference type="PIRNR" id="PIRNR000478"/>
    </source>
</evidence>
<dbReference type="Gene3D" id="1.20.970.10">
    <property type="entry name" value="Transferase, Pyrimidine Nucleoside Phosphorylase, Chain C"/>
    <property type="match status" value="1"/>
</dbReference>
<dbReference type="FunFam" id="3.40.1030.10:FF:000003">
    <property type="entry name" value="Pyrimidine-nucleoside phosphorylase"/>
    <property type="match status" value="1"/>
</dbReference>
<dbReference type="InterPro" id="IPR018090">
    <property type="entry name" value="Pyrmidine_PPas_bac/euk"/>
</dbReference>
<dbReference type="NCBIfam" id="TIGR02643">
    <property type="entry name" value="T_phosphoryl"/>
    <property type="match status" value="1"/>
</dbReference>
<dbReference type="InterPro" id="IPR036566">
    <property type="entry name" value="PYNP-like_C_sf"/>
</dbReference>
<dbReference type="SUPFAM" id="SSF54680">
    <property type="entry name" value="Pyrimidine nucleoside phosphorylase C-terminal domain"/>
    <property type="match status" value="1"/>
</dbReference>
<dbReference type="Gene3D" id="3.90.1170.30">
    <property type="entry name" value="Pyrimidine nucleoside phosphorylase-like, C-terminal domain"/>
    <property type="match status" value="1"/>
</dbReference>
<protein>
    <recommendedName>
        <fullName evidence="5">Thymidine phosphorylase</fullName>
        <shortName evidence="5">TP</shortName>
        <ecNumber evidence="5">2.4.2.4</ecNumber>
    </recommendedName>
    <alternativeName>
        <fullName evidence="5">TdRPase</fullName>
    </alternativeName>
</protein>
<dbReference type="SUPFAM" id="SSF47648">
    <property type="entry name" value="Nucleoside phosphorylase/phosphoribosyltransferase N-terminal domain"/>
    <property type="match status" value="1"/>
</dbReference>
<dbReference type="PIRSF" id="PIRSF000478">
    <property type="entry name" value="TP_PyNP"/>
    <property type="match status" value="1"/>
</dbReference>
<dbReference type="SUPFAM" id="SSF52418">
    <property type="entry name" value="Nucleoside phosphorylase/phosphoribosyltransferase catalytic domain"/>
    <property type="match status" value="1"/>
</dbReference>
<dbReference type="OrthoDB" id="445007at2759"/>
<comment type="caution">
    <text evidence="7">The sequence shown here is derived from an EMBL/GenBank/DDBJ whole genome shotgun (WGS) entry which is preliminary data.</text>
</comment>
<sequence>MSTTYLPQETIRRKRDGLALAPHEIHSFISSISTSRVSEGQIAAFAMAIYLRGMTLAERTALTLSLRDSGVVLTWPAHIPGPIVDKHSTGGVGDYVSLPLAPLLACCGCYVPMISGRGLGHTGGTLDKLSSIPGYNLVPTPTQFSDVVSTVGCAIIGQTAALAPADKTLYAIRDVTATVESIDLITASILAKKLAAGLDVLIMDVKTGNGAFMATTPAAVDLATSIVAVANAAGVKTRALVTDMNAPLARAAGNALEVADAVALLNGQVRSPRLWETTLAIGEAALVEGGLAADRAAAREALLRAWKSGAAATKFGDMVAALGGPPDFMERSEAYLPVAPVVLDVFFVPADGVLADGVVTAVDTRAVGLAVVALGGGRTTPSDEVDTAVGFSALRFPGEAVGKGSPLGVVHARTEAKAEEGARALRAAYTVGRVEDAAGLVVRDVVIERL</sequence>
<comment type="catalytic activity">
    <reaction evidence="5">
        <text>thymidine + phosphate = 2-deoxy-alpha-D-ribose 1-phosphate + thymine</text>
        <dbReference type="Rhea" id="RHEA:16037"/>
        <dbReference type="ChEBI" id="CHEBI:17748"/>
        <dbReference type="ChEBI" id="CHEBI:17821"/>
        <dbReference type="ChEBI" id="CHEBI:43474"/>
        <dbReference type="ChEBI" id="CHEBI:57259"/>
        <dbReference type="EC" id="2.4.2.4"/>
    </reaction>
</comment>
<evidence type="ECO:0000256" key="3">
    <source>
        <dbReference type="ARBA" id="ARBA00022676"/>
    </source>
</evidence>
<dbReference type="Pfam" id="PF00591">
    <property type="entry name" value="Glycos_transf_3"/>
    <property type="match status" value="1"/>
</dbReference>
<dbReference type="InterPro" id="IPR013102">
    <property type="entry name" value="PYNP_C"/>
</dbReference>
<dbReference type="EMBL" id="ML978789">
    <property type="protein sequence ID" value="KAF2083416.1"/>
    <property type="molecule type" value="Genomic_DNA"/>
</dbReference>
<organism evidence="7 8">
    <name type="scientific">Saccharata proteae CBS 121410</name>
    <dbReference type="NCBI Taxonomy" id="1314787"/>
    <lineage>
        <taxon>Eukaryota</taxon>
        <taxon>Fungi</taxon>
        <taxon>Dikarya</taxon>
        <taxon>Ascomycota</taxon>
        <taxon>Pezizomycotina</taxon>
        <taxon>Dothideomycetes</taxon>
        <taxon>Dothideomycetes incertae sedis</taxon>
        <taxon>Botryosphaeriales</taxon>
        <taxon>Saccharataceae</taxon>
        <taxon>Saccharata</taxon>
    </lineage>
</organism>
<comment type="pathway">
    <text evidence="5">Pyrimidine metabolism; dTMP biosynthesis via salvage pathway; dTMP from thymine: step 1/2.</text>
</comment>
<comment type="subunit">
    <text evidence="2 5">Homodimer.</text>
</comment>
<gene>
    <name evidence="7" type="ORF">K490DRAFT_60505</name>
</gene>
<proteinExistence type="inferred from homology"/>
<dbReference type="NCBIfam" id="TIGR02644">
    <property type="entry name" value="Y_phosphoryl"/>
    <property type="match status" value="1"/>
</dbReference>
<dbReference type="GO" id="GO:0006213">
    <property type="term" value="P:pyrimidine nucleoside metabolic process"/>
    <property type="evidence" value="ECO:0007669"/>
    <property type="project" value="UniProtKB-UniRule"/>
</dbReference>
<evidence type="ECO:0000256" key="2">
    <source>
        <dbReference type="ARBA" id="ARBA00011738"/>
    </source>
</evidence>
<dbReference type="NCBIfam" id="NF004490">
    <property type="entry name" value="PRK05820.1"/>
    <property type="match status" value="1"/>
</dbReference>
<feature type="domain" description="Pyrimidine nucleoside phosphorylase C-terminal" evidence="6">
    <location>
        <begin position="358"/>
        <end position="432"/>
    </location>
</feature>
<dbReference type="InterPro" id="IPR000053">
    <property type="entry name" value="Thymidine/pyrmidine_PPase"/>
</dbReference>